<evidence type="ECO:0000256" key="1">
    <source>
        <dbReference type="SAM" id="MobiDB-lite"/>
    </source>
</evidence>
<name>A0A9D4Q2I8_RHISA</name>
<dbReference type="EMBL" id="JABSTV010001249">
    <property type="protein sequence ID" value="KAH7962827.1"/>
    <property type="molecule type" value="Genomic_DNA"/>
</dbReference>
<feature type="region of interest" description="Disordered" evidence="1">
    <location>
        <begin position="57"/>
        <end position="111"/>
    </location>
</feature>
<accession>A0A9D4Q2I8</accession>
<reference evidence="2" key="1">
    <citation type="journal article" date="2020" name="Cell">
        <title>Large-Scale Comparative Analyses of Tick Genomes Elucidate Their Genetic Diversity and Vector Capacities.</title>
        <authorList>
            <consortium name="Tick Genome and Microbiome Consortium (TIGMIC)"/>
            <person name="Jia N."/>
            <person name="Wang J."/>
            <person name="Shi W."/>
            <person name="Du L."/>
            <person name="Sun Y."/>
            <person name="Zhan W."/>
            <person name="Jiang J.F."/>
            <person name="Wang Q."/>
            <person name="Zhang B."/>
            <person name="Ji P."/>
            <person name="Bell-Sakyi L."/>
            <person name="Cui X.M."/>
            <person name="Yuan T.T."/>
            <person name="Jiang B.G."/>
            <person name="Yang W.F."/>
            <person name="Lam T.T."/>
            <person name="Chang Q.C."/>
            <person name="Ding S.J."/>
            <person name="Wang X.J."/>
            <person name="Zhu J.G."/>
            <person name="Ruan X.D."/>
            <person name="Zhao L."/>
            <person name="Wei J.T."/>
            <person name="Ye R.Z."/>
            <person name="Que T.C."/>
            <person name="Du C.H."/>
            <person name="Zhou Y.H."/>
            <person name="Cheng J.X."/>
            <person name="Dai P.F."/>
            <person name="Guo W.B."/>
            <person name="Han X.H."/>
            <person name="Huang E.J."/>
            <person name="Li L.F."/>
            <person name="Wei W."/>
            <person name="Gao Y.C."/>
            <person name="Liu J.Z."/>
            <person name="Shao H.Z."/>
            <person name="Wang X."/>
            <person name="Wang C.C."/>
            <person name="Yang T.C."/>
            <person name="Huo Q.B."/>
            <person name="Li W."/>
            <person name="Chen H.Y."/>
            <person name="Chen S.E."/>
            <person name="Zhou L.G."/>
            <person name="Ni X.B."/>
            <person name="Tian J.H."/>
            <person name="Sheng Y."/>
            <person name="Liu T."/>
            <person name="Pan Y.S."/>
            <person name="Xia L.Y."/>
            <person name="Li J."/>
            <person name="Zhao F."/>
            <person name="Cao W.C."/>
        </authorList>
    </citation>
    <scope>NUCLEOTIDE SEQUENCE</scope>
    <source>
        <strain evidence="2">Rsan-2018</strain>
    </source>
</reference>
<dbReference type="AlphaFoldDB" id="A0A9D4Q2I8"/>
<evidence type="ECO:0000313" key="2">
    <source>
        <dbReference type="EMBL" id="KAH7962827.1"/>
    </source>
</evidence>
<comment type="caution">
    <text evidence="2">The sequence shown here is derived from an EMBL/GenBank/DDBJ whole genome shotgun (WGS) entry which is preliminary data.</text>
</comment>
<evidence type="ECO:0008006" key="4">
    <source>
        <dbReference type="Google" id="ProtNLM"/>
    </source>
</evidence>
<proteinExistence type="predicted"/>
<feature type="compositionally biased region" description="Basic and acidic residues" evidence="1">
    <location>
        <begin position="63"/>
        <end position="79"/>
    </location>
</feature>
<protein>
    <recommendedName>
        <fullName evidence="4">THAP-type domain-containing protein</fullName>
    </recommendedName>
</protein>
<keyword evidence="3" id="KW-1185">Reference proteome</keyword>
<reference evidence="2" key="2">
    <citation type="submission" date="2021-09" db="EMBL/GenBank/DDBJ databases">
        <authorList>
            <person name="Jia N."/>
            <person name="Wang J."/>
            <person name="Shi W."/>
            <person name="Du L."/>
            <person name="Sun Y."/>
            <person name="Zhan W."/>
            <person name="Jiang J."/>
            <person name="Wang Q."/>
            <person name="Zhang B."/>
            <person name="Ji P."/>
            <person name="Sakyi L.B."/>
            <person name="Cui X."/>
            <person name="Yuan T."/>
            <person name="Jiang B."/>
            <person name="Yang W."/>
            <person name="Lam T.T.-Y."/>
            <person name="Chang Q."/>
            <person name="Ding S."/>
            <person name="Wang X."/>
            <person name="Zhu J."/>
            <person name="Ruan X."/>
            <person name="Zhao L."/>
            <person name="Wei J."/>
            <person name="Que T."/>
            <person name="Du C."/>
            <person name="Cheng J."/>
            <person name="Dai P."/>
            <person name="Han X."/>
            <person name="Huang E."/>
            <person name="Gao Y."/>
            <person name="Liu J."/>
            <person name="Shao H."/>
            <person name="Ye R."/>
            <person name="Li L."/>
            <person name="Wei W."/>
            <person name="Wang X."/>
            <person name="Wang C."/>
            <person name="Huo Q."/>
            <person name="Li W."/>
            <person name="Guo W."/>
            <person name="Chen H."/>
            <person name="Chen S."/>
            <person name="Zhou L."/>
            <person name="Zhou L."/>
            <person name="Ni X."/>
            <person name="Tian J."/>
            <person name="Zhou Y."/>
            <person name="Sheng Y."/>
            <person name="Liu T."/>
            <person name="Pan Y."/>
            <person name="Xia L."/>
            <person name="Li J."/>
            <person name="Zhao F."/>
            <person name="Cao W."/>
        </authorList>
    </citation>
    <scope>NUCLEOTIDE SEQUENCE</scope>
    <source>
        <strain evidence="2">Rsan-2018</strain>
        <tissue evidence="2">Larvae</tissue>
    </source>
</reference>
<organism evidence="2 3">
    <name type="scientific">Rhipicephalus sanguineus</name>
    <name type="common">Brown dog tick</name>
    <name type="synonym">Ixodes sanguineus</name>
    <dbReference type="NCBI Taxonomy" id="34632"/>
    <lineage>
        <taxon>Eukaryota</taxon>
        <taxon>Metazoa</taxon>
        <taxon>Ecdysozoa</taxon>
        <taxon>Arthropoda</taxon>
        <taxon>Chelicerata</taxon>
        <taxon>Arachnida</taxon>
        <taxon>Acari</taxon>
        <taxon>Parasitiformes</taxon>
        <taxon>Ixodida</taxon>
        <taxon>Ixodoidea</taxon>
        <taxon>Ixodidae</taxon>
        <taxon>Rhipicephalinae</taxon>
        <taxon>Rhipicephalus</taxon>
        <taxon>Rhipicephalus</taxon>
    </lineage>
</organism>
<sequence>MRRMNVDGSTWTPTANSRVCSEHFISGTLSVNFTGGKEPLLAQSTGFGIYHLWAKITKPPSDGSRDSRKNWDPAEEPREPNGSSSSRPPAAKDSRDHYSSTGRSRHRRRHW</sequence>
<evidence type="ECO:0000313" key="3">
    <source>
        <dbReference type="Proteomes" id="UP000821837"/>
    </source>
</evidence>
<dbReference type="Proteomes" id="UP000821837">
    <property type="component" value="Chromosome 3"/>
</dbReference>
<gene>
    <name evidence="2" type="ORF">HPB52_018098</name>
</gene>